<evidence type="ECO:0000313" key="2">
    <source>
        <dbReference type="EMBL" id="THU85277.1"/>
    </source>
</evidence>
<proteinExistence type="predicted"/>
<dbReference type="EMBL" id="ML179557">
    <property type="protein sequence ID" value="THU85277.1"/>
    <property type="molecule type" value="Genomic_DNA"/>
</dbReference>
<feature type="compositionally biased region" description="Low complexity" evidence="1">
    <location>
        <begin position="154"/>
        <end position="168"/>
    </location>
</feature>
<feature type="region of interest" description="Disordered" evidence="1">
    <location>
        <begin position="126"/>
        <end position="205"/>
    </location>
</feature>
<name>A0A4S8L959_DENBC</name>
<reference evidence="2 3" key="1">
    <citation type="journal article" date="2019" name="Nat. Ecol. Evol.">
        <title>Megaphylogeny resolves global patterns of mushroom evolution.</title>
        <authorList>
            <person name="Varga T."/>
            <person name="Krizsan K."/>
            <person name="Foldi C."/>
            <person name="Dima B."/>
            <person name="Sanchez-Garcia M."/>
            <person name="Sanchez-Ramirez S."/>
            <person name="Szollosi G.J."/>
            <person name="Szarkandi J.G."/>
            <person name="Papp V."/>
            <person name="Albert L."/>
            <person name="Andreopoulos W."/>
            <person name="Angelini C."/>
            <person name="Antonin V."/>
            <person name="Barry K.W."/>
            <person name="Bougher N.L."/>
            <person name="Buchanan P."/>
            <person name="Buyck B."/>
            <person name="Bense V."/>
            <person name="Catcheside P."/>
            <person name="Chovatia M."/>
            <person name="Cooper J."/>
            <person name="Damon W."/>
            <person name="Desjardin D."/>
            <person name="Finy P."/>
            <person name="Geml J."/>
            <person name="Haridas S."/>
            <person name="Hughes K."/>
            <person name="Justo A."/>
            <person name="Karasinski D."/>
            <person name="Kautmanova I."/>
            <person name="Kiss B."/>
            <person name="Kocsube S."/>
            <person name="Kotiranta H."/>
            <person name="LaButti K.M."/>
            <person name="Lechner B.E."/>
            <person name="Liimatainen K."/>
            <person name="Lipzen A."/>
            <person name="Lukacs Z."/>
            <person name="Mihaltcheva S."/>
            <person name="Morgado L.N."/>
            <person name="Niskanen T."/>
            <person name="Noordeloos M.E."/>
            <person name="Ohm R.A."/>
            <person name="Ortiz-Santana B."/>
            <person name="Ovrebo C."/>
            <person name="Racz N."/>
            <person name="Riley R."/>
            <person name="Savchenko A."/>
            <person name="Shiryaev A."/>
            <person name="Soop K."/>
            <person name="Spirin V."/>
            <person name="Szebenyi C."/>
            <person name="Tomsovsky M."/>
            <person name="Tulloss R.E."/>
            <person name="Uehling J."/>
            <person name="Grigoriev I.V."/>
            <person name="Vagvolgyi C."/>
            <person name="Papp T."/>
            <person name="Martin F.M."/>
            <person name="Miettinen O."/>
            <person name="Hibbett D.S."/>
            <person name="Nagy L.G."/>
        </authorList>
    </citation>
    <scope>NUCLEOTIDE SEQUENCE [LARGE SCALE GENOMIC DNA]</scope>
    <source>
        <strain evidence="2 3">CBS 962.96</strain>
    </source>
</reference>
<feature type="compositionally biased region" description="Basic and acidic residues" evidence="1">
    <location>
        <begin position="172"/>
        <end position="181"/>
    </location>
</feature>
<protein>
    <submittedName>
        <fullName evidence="2">Uncharacterized protein</fullName>
    </submittedName>
</protein>
<gene>
    <name evidence="2" type="ORF">K435DRAFT_869473</name>
</gene>
<sequence>MTHDSRPSCRFLFHKRSERVFHLVTSPKVTSTVFLLITSYLQPRSKNVGLQVDTEHSYSPYPFHDYDIDIGSVVWTNASFRDFQAPFNDALVRINQGDATKTLGETQFESDVYTLKCDEELDGTEDLGIKKSHRGRWVPIEDEGNPRSSRQDGRSSSPSLEGDSSSSSMLDGTRHPAKDEDVEKDEIEIEEVYKASMTTNDEVDGKEEDSVVVVVDGRKTSEKSIITSKDLTTIPSAPSSSLPRNTTRLSNPKQFLSRF</sequence>
<accession>A0A4S8L959</accession>
<dbReference type="AlphaFoldDB" id="A0A4S8L959"/>
<organism evidence="2 3">
    <name type="scientific">Dendrothele bispora (strain CBS 962.96)</name>
    <dbReference type="NCBI Taxonomy" id="1314807"/>
    <lineage>
        <taxon>Eukaryota</taxon>
        <taxon>Fungi</taxon>
        <taxon>Dikarya</taxon>
        <taxon>Basidiomycota</taxon>
        <taxon>Agaricomycotina</taxon>
        <taxon>Agaricomycetes</taxon>
        <taxon>Agaricomycetidae</taxon>
        <taxon>Agaricales</taxon>
        <taxon>Agaricales incertae sedis</taxon>
        <taxon>Dendrothele</taxon>
    </lineage>
</organism>
<dbReference type="Proteomes" id="UP000297245">
    <property type="component" value="Unassembled WGS sequence"/>
</dbReference>
<evidence type="ECO:0000313" key="3">
    <source>
        <dbReference type="Proteomes" id="UP000297245"/>
    </source>
</evidence>
<feature type="region of interest" description="Disordered" evidence="1">
    <location>
        <begin position="235"/>
        <end position="259"/>
    </location>
</feature>
<keyword evidence="3" id="KW-1185">Reference proteome</keyword>
<evidence type="ECO:0000256" key="1">
    <source>
        <dbReference type="SAM" id="MobiDB-lite"/>
    </source>
</evidence>